<proteinExistence type="inferred from homology"/>
<sequence length="749" mass="82941">MILESGAKARTVKKYLGKDWIVNACKGHVQDLPPSKAMWASEDGKLPEPPWDWTEGAERVVAGIRRKAEDSDVEEIYIATDPDREGEFIAWRLSILFSDFPEVKRVTFNEITKSAVNEAIDNCTDIDMDLVDAAKVRRFTDRLVGFRCSKFSKSWRLPSMGRVQTPTLGFIVQRELEREAHVPIEYHSVHAESDGVRFNVRFHEKDDSDAWKDDSGKHRADRTSDGDLAEHAFQALLKAGEMTITSVKEGKTNRNPQPPFTTDTLLQAANSTLKWSVSKTARVAQSLYQSGHITYIRTDSTRTNAEARNKVREHIKEKYGKDHLGPGMLGSDVKKGASNVQDAHEAIRPTRPESTSITTDRADGKKLYGLIWARFAASQMSQSVRERRDLQAGLDELDIPLNGSASWRIHAGWEAVFSQYLGDVRTTSPDSPLIIGAVWSIDASDDNPHMTTDETKPPRRFSESSIVQEMKRAGIGRPSTYVSTVSKLGARGYVELEGNSLIPTDDGRTMWLQVVPFYNAQDKAEGLFTPEFTAKMEKDLDRVEHAQTSGASVWASFLDVFRAMHNSALEDRRKVPTPRQLALLESRLTVLDEAYREELLAGKAIGDLSGEEARGLIGTLMEANGRNGPLPASEKQTALIVKLSDRIGIGLTKALGLVDSTDISELTGGRDGSASALISTLIEQSGAMPATPAQVDLVNKLAEQHEVSLDRVLAIAGLKEIDEMSKTDASDIIGEMKKRRGTRRRRGKA</sequence>
<dbReference type="CDD" id="cd00186">
    <property type="entry name" value="TOP1Ac"/>
    <property type="match status" value="1"/>
</dbReference>
<feature type="compositionally biased region" description="Basic and acidic residues" evidence="7">
    <location>
        <begin position="446"/>
        <end position="462"/>
    </location>
</feature>
<name>A0A2V3HS67_9ARCH</name>
<dbReference type="SMART" id="SM00436">
    <property type="entry name" value="TOP1Bc"/>
    <property type="match status" value="1"/>
</dbReference>
<dbReference type="Proteomes" id="UP000248161">
    <property type="component" value="Unassembled WGS sequence"/>
</dbReference>
<feature type="region of interest" description="Disordered" evidence="7">
    <location>
        <begin position="445"/>
        <end position="464"/>
    </location>
</feature>
<dbReference type="AlphaFoldDB" id="A0A2V3HS67"/>
<dbReference type="Gene3D" id="1.10.460.10">
    <property type="entry name" value="Topoisomerase I, domain 2"/>
    <property type="match status" value="1"/>
</dbReference>
<evidence type="ECO:0000256" key="7">
    <source>
        <dbReference type="SAM" id="MobiDB-lite"/>
    </source>
</evidence>
<dbReference type="Gene3D" id="2.70.20.10">
    <property type="entry name" value="Topoisomerase I, domain 3"/>
    <property type="match status" value="1"/>
</dbReference>
<dbReference type="Pfam" id="PF01751">
    <property type="entry name" value="Toprim"/>
    <property type="match status" value="1"/>
</dbReference>
<dbReference type="InterPro" id="IPR003601">
    <property type="entry name" value="Topo_IA_2"/>
</dbReference>
<feature type="domain" description="Toprim" evidence="8">
    <location>
        <begin position="1"/>
        <end position="112"/>
    </location>
</feature>
<dbReference type="PANTHER" id="PTHR42785">
    <property type="entry name" value="DNA TOPOISOMERASE, TYPE IA, CORE"/>
    <property type="match status" value="1"/>
</dbReference>
<dbReference type="InterPro" id="IPR023405">
    <property type="entry name" value="Topo_IA_core_domain"/>
</dbReference>
<protein>
    <recommendedName>
        <fullName evidence="3">DNA topoisomerase</fullName>
        <ecNumber evidence="3">5.6.2.1</ecNumber>
    </recommendedName>
</protein>
<dbReference type="InterPro" id="IPR013497">
    <property type="entry name" value="Topo_IA_cen"/>
</dbReference>
<evidence type="ECO:0000313" key="11">
    <source>
        <dbReference type="Proteomes" id="UP000248161"/>
    </source>
</evidence>
<evidence type="ECO:0000256" key="6">
    <source>
        <dbReference type="ARBA" id="ARBA00023235"/>
    </source>
</evidence>
<dbReference type="PANTHER" id="PTHR42785:SF1">
    <property type="entry name" value="DNA TOPOISOMERASE"/>
    <property type="match status" value="1"/>
</dbReference>
<dbReference type="SMART" id="SM00437">
    <property type="entry name" value="TOP1Ac"/>
    <property type="match status" value="1"/>
</dbReference>
<dbReference type="Gene3D" id="1.10.290.10">
    <property type="entry name" value="Topoisomerase I, domain 4"/>
    <property type="match status" value="1"/>
</dbReference>
<dbReference type="InterPro" id="IPR013824">
    <property type="entry name" value="Topo_IA_cen_sub1"/>
</dbReference>
<feature type="domain" description="Topo IA-type catalytic" evidence="9">
    <location>
        <begin position="127"/>
        <end position="565"/>
    </location>
</feature>
<evidence type="ECO:0000259" key="8">
    <source>
        <dbReference type="PROSITE" id="PS50880"/>
    </source>
</evidence>
<evidence type="ECO:0000256" key="5">
    <source>
        <dbReference type="ARBA" id="ARBA00023125"/>
    </source>
</evidence>
<dbReference type="InterPro" id="IPR006171">
    <property type="entry name" value="TOPRIM_dom"/>
</dbReference>
<evidence type="ECO:0000259" key="9">
    <source>
        <dbReference type="PROSITE" id="PS52039"/>
    </source>
</evidence>
<keyword evidence="5" id="KW-0238">DNA-binding</keyword>
<dbReference type="PRINTS" id="PR00417">
    <property type="entry name" value="PRTPISMRASEI"/>
</dbReference>
<dbReference type="InterPro" id="IPR000380">
    <property type="entry name" value="Topo_IA"/>
</dbReference>
<dbReference type="EC" id="5.6.2.1" evidence="3"/>
<dbReference type="GO" id="GO:0006265">
    <property type="term" value="P:DNA topological change"/>
    <property type="evidence" value="ECO:0007669"/>
    <property type="project" value="InterPro"/>
</dbReference>
<comment type="caution">
    <text evidence="10">The sequence shown here is derived from an EMBL/GenBank/DDBJ whole genome shotgun (WGS) entry which is preliminary data.</text>
</comment>
<evidence type="ECO:0000256" key="2">
    <source>
        <dbReference type="ARBA" id="ARBA00009446"/>
    </source>
</evidence>
<keyword evidence="6" id="KW-0413">Isomerase</keyword>
<dbReference type="InterPro" id="IPR023406">
    <property type="entry name" value="Topo_IA_AS"/>
</dbReference>
<dbReference type="InterPro" id="IPR003602">
    <property type="entry name" value="Topo_IA_DNA-bd_dom"/>
</dbReference>
<comment type="similarity">
    <text evidence="2">Belongs to the type IA topoisomerase family.</text>
</comment>
<evidence type="ECO:0000256" key="3">
    <source>
        <dbReference type="ARBA" id="ARBA00012891"/>
    </source>
</evidence>
<dbReference type="Pfam" id="PF01131">
    <property type="entry name" value="Topoisom_bac"/>
    <property type="match status" value="1"/>
</dbReference>
<evidence type="ECO:0000256" key="1">
    <source>
        <dbReference type="ARBA" id="ARBA00000213"/>
    </source>
</evidence>
<dbReference type="PROSITE" id="PS50880">
    <property type="entry name" value="TOPRIM"/>
    <property type="match status" value="1"/>
</dbReference>
<dbReference type="GO" id="GO:0003917">
    <property type="term" value="F:DNA topoisomerase type I (single strand cut, ATP-independent) activity"/>
    <property type="evidence" value="ECO:0007669"/>
    <property type="project" value="UniProtKB-EC"/>
</dbReference>
<accession>A0A2V3HS67</accession>
<reference evidence="10 11" key="1">
    <citation type="journal article" date="2015" name="Nat. Commun.">
        <title>Genomic and transcriptomic evidence for scavenging of diverse organic compounds by widespread deep-sea archaea.</title>
        <authorList>
            <person name="Li M."/>
            <person name="Baker B.J."/>
            <person name="Anantharaman K."/>
            <person name="Jain S."/>
            <person name="Breier J.A."/>
            <person name="Dick G.J."/>
        </authorList>
    </citation>
    <scope>NUCLEOTIDE SEQUENCE [LARGE SCALE GENOMIC DNA]</scope>
    <source>
        <strain evidence="10">Cayman_51_deep</strain>
    </source>
</reference>
<dbReference type="InterPro" id="IPR013825">
    <property type="entry name" value="Topo_IA_cen_sub2"/>
</dbReference>
<dbReference type="GO" id="GO:0003677">
    <property type="term" value="F:DNA binding"/>
    <property type="evidence" value="ECO:0007669"/>
    <property type="project" value="UniProtKB-KW"/>
</dbReference>
<dbReference type="SMART" id="SM00493">
    <property type="entry name" value="TOPRIM"/>
    <property type="match status" value="1"/>
</dbReference>
<dbReference type="PROSITE" id="PS00396">
    <property type="entry name" value="TOPO_IA_1"/>
    <property type="match status" value="1"/>
</dbReference>
<evidence type="ECO:0000256" key="4">
    <source>
        <dbReference type="ARBA" id="ARBA00023029"/>
    </source>
</evidence>
<organism evidence="10 11">
    <name type="scientific">Candidatus Thalassarchaeum betae</name>
    <dbReference type="NCBI Taxonomy" id="2599289"/>
    <lineage>
        <taxon>Archaea</taxon>
        <taxon>Methanobacteriati</taxon>
        <taxon>Thermoplasmatota</taxon>
        <taxon>Candidatus Poseidoniia</taxon>
        <taxon>Candidatus Poseidoniales</taxon>
        <taxon>Candidatus Thalassarchaeaceae</taxon>
        <taxon>Candidatus Thalassarchaeum</taxon>
    </lineage>
</organism>
<dbReference type="EMBL" id="PSPG01000004">
    <property type="protein sequence ID" value="PXF21984.1"/>
    <property type="molecule type" value="Genomic_DNA"/>
</dbReference>
<evidence type="ECO:0000313" key="10">
    <source>
        <dbReference type="EMBL" id="PXF21984.1"/>
    </source>
</evidence>
<dbReference type="PROSITE" id="PS52039">
    <property type="entry name" value="TOPO_IA_2"/>
    <property type="match status" value="1"/>
</dbReference>
<comment type="catalytic activity">
    <reaction evidence="1">
        <text>ATP-independent breakage of single-stranded DNA, followed by passage and rejoining.</text>
        <dbReference type="EC" id="5.6.2.1"/>
    </reaction>
</comment>
<keyword evidence="4" id="KW-0799">Topoisomerase</keyword>
<gene>
    <name evidence="10" type="ORF">CXX69_02445</name>
</gene>
<dbReference type="SUPFAM" id="SSF56712">
    <property type="entry name" value="Prokaryotic type I DNA topoisomerase"/>
    <property type="match status" value="1"/>
</dbReference>
<dbReference type="Gene3D" id="3.40.50.140">
    <property type="match status" value="1"/>
</dbReference>
<dbReference type="InterPro" id="IPR013826">
    <property type="entry name" value="Topo_IA_cen_sub3"/>
</dbReference>